<dbReference type="InterPro" id="IPR036388">
    <property type="entry name" value="WH-like_DNA-bd_sf"/>
</dbReference>
<dbReference type="Gene3D" id="1.10.10.10">
    <property type="entry name" value="Winged helix-like DNA-binding domain superfamily/Winged helix DNA-binding domain"/>
    <property type="match status" value="1"/>
</dbReference>
<dbReference type="InterPro" id="IPR007627">
    <property type="entry name" value="RNA_pol_sigma70_r2"/>
</dbReference>
<dbReference type="InterPro" id="IPR014284">
    <property type="entry name" value="RNA_pol_sigma-70_dom"/>
</dbReference>
<dbReference type="InterPro" id="IPR037401">
    <property type="entry name" value="SnoaL-like"/>
</dbReference>
<dbReference type="Gene3D" id="1.10.1740.10">
    <property type="match status" value="1"/>
</dbReference>
<proteinExistence type="inferred from homology"/>
<gene>
    <name evidence="9" type="ORF">AVDCRST_MAG17-1011</name>
</gene>
<organism evidence="9">
    <name type="scientific">uncultured Solirubrobacterales bacterium</name>
    <dbReference type="NCBI Taxonomy" id="768556"/>
    <lineage>
        <taxon>Bacteria</taxon>
        <taxon>Bacillati</taxon>
        <taxon>Actinomycetota</taxon>
        <taxon>Thermoleophilia</taxon>
        <taxon>Solirubrobacterales</taxon>
        <taxon>environmental samples</taxon>
    </lineage>
</organism>
<dbReference type="InterPro" id="IPR013249">
    <property type="entry name" value="RNA_pol_sigma70_r4_t2"/>
</dbReference>
<evidence type="ECO:0000256" key="1">
    <source>
        <dbReference type="ARBA" id="ARBA00010641"/>
    </source>
</evidence>
<dbReference type="PANTHER" id="PTHR43133">
    <property type="entry name" value="RNA POLYMERASE ECF-TYPE SIGMA FACTO"/>
    <property type="match status" value="1"/>
</dbReference>
<keyword evidence="3" id="KW-0805">Transcription regulation</keyword>
<feature type="domain" description="SnoaL-like" evidence="8">
    <location>
        <begin position="214"/>
        <end position="305"/>
    </location>
</feature>
<dbReference type="InterPro" id="IPR032710">
    <property type="entry name" value="NTF2-like_dom_sf"/>
</dbReference>
<comment type="similarity">
    <text evidence="1">Belongs to the sigma-70 factor family. ECF subfamily.</text>
</comment>
<dbReference type="SUPFAM" id="SSF88659">
    <property type="entry name" value="Sigma3 and sigma4 domains of RNA polymerase sigma factors"/>
    <property type="match status" value="1"/>
</dbReference>
<comment type="subunit">
    <text evidence="2">Interacts transiently with the RNA polymerase catalytic core formed by RpoA, RpoB, RpoC and RpoZ (2 alpha, 1 beta, 1 beta' and 1 omega subunit) to form the RNA polymerase holoenzyme that can initiate transcription.</text>
</comment>
<dbReference type="NCBIfam" id="NF006089">
    <property type="entry name" value="PRK08241.1"/>
    <property type="match status" value="1"/>
</dbReference>
<dbReference type="AlphaFoldDB" id="A0A6J4SDH1"/>
<dbReference type="CDD" id="cd06171">
    <property type="entry name" value="Sigma70_r4"/>
    <property type="match status" value="1"/>
</dbReference>
<evidence type="ECO:0000256" key="2">
    <source>
        <dbReference type="ARBA" id="ARBA00011344"/>
    </source>
</evidence>
<dbReference type="Pfam" id="PF08281">
    <property type="entry name" value="Sigma70_r4_2"/>
    <property type="match status" value="1"/>
</dbReference>
<protein>
    <submittedName>
        <fullName evidence="9">RNA polymerase sigma factor</fullName>
    </submittedName>
</protein>
<dbReference type="NCBIfam" id="TIGR02937">
    <property type="entry name" value="sigma70-ECF"/>
    <property type="match status" value="1"/>
</dbReference>
<dbReference type="SUPFAM" id="SSF54427">
    <property type="entry name" value="NTF2-like"/>
    <property type="match status" value="1"/>
</dbReference>
<name>A0A6J4SDH1_9ACTN</name>
<evidence type="ECO:0000259" key="7">
    <source>
        <dbReference type="Pfam" id="PF08281"/>
    </source>
</evidence>
<dbReference type="InterPro" id="IPR039425">
    <property type="entry name" value="RNA_pol_sigma-70-like"/>
</dbReference>
<evidence type="ECO:0000256" key="5">
    <source>
        <dbReference type="ARBA" id="ARBA00023163"/>
    </source>
</evidence>
<dbReference type="InterPro" id="IPR014305">
    <property type="entry name" value="RNA_pol_sigma-G_actinobac"/>
</dbReference>
<dbReference type="Pfam" id="PF04542">
    <property type="entry name" value="Sigma70_r2"/>
    <property type="match status" value="1"/>
</dbReference>
<dbReference type="PANTHER" id="PTHR43133:SF65">
    <property type="entry name" value="ECF RNA POLYMERASE SIGMA FACTOR SIGG"/>
    <property type="match status" value="1"/>
</dbReference>
<dbReference type="InterPro" id="IPR013325">
    <property type="entry name" value="RNA_pol_sigma_r2"/>
</dbReference>
<accession>A0A6J4SDH1</accession>
<evidence type="ECO:0000256" key="4">
    <source>
        <dbReference type="ARBA" id="ARBA00023082"/>
    </source>
</evidence>
<dbReference type="GO" id="GO:0016987">
    <property type="term" value="F:sigma factor activity"/>
    <property type="evidence" value="ECO:0007669"/>
    <property type="project" value="UniProtKB-KW"/>
</dbReference>
<dbReference type="Pfam" id="PF12680">
    <property type="entry name" value="SnoaL_2"/>
    <property type="match status" value="1"/>
</dbReference>
<dbReference type="GO" id="GO:0003677">
    <property type="term" value="F:DNA binding"/>
    <property type="evidence" value="ECO:0007669"/>
    <property type="project" value="InterPro"/>
</dbReference>
<feature type="domain" description="RNA polymerase sigma-70 region 2" evidence="6">
    <location>
        <begin position="17"/>
        <end position="85"/>
    </location>
</feature>
<dbReference type="NCBIfam" id="TIGR02960">
    <property type="entry name" value="SigX5"/>
    <property type="match status" value="1"/>
</dbReference>
<keyword evidence="5" id="KW-0804">Transcription</keyword>
<dbReference type="SUPFAM" id="SSF88946">
    <property type="entry name" value="Sigma2 domain of RNA polymerase sigma factors"/>
    <property type="match status" value="1"/>
</dbReference>
<evidence type="ECO:0000256" key="3">
    <source>
        <dbReference type="ARBA" id="ARBA00023015"/>
    </source>
</evidence>
<evidence type="ECO:0000259" key="6">
    <source>
        <dbReference type="Pfam" id="PF04542"/>
    </source>
</evidence>
<sequence length="352" mass="38381">MGAASGPLADERAYRELVETHRAELHAHCYRMLGSLHDAEDALQDALVRAWRGFEGFEGRSSARAWLYRIATNACLDLIGRRKRRALPMDFGPSAEPGEGLGAPLVESVWVEPYPDSALAPGASPGARYEQREGVELAFIAALQHLAPRQRAVLILREVLGFSAKEVAEALDSTVASVNSALQRAHVAVDDRLPDRTQQSTLRALGDDALSELVEGYVEAWERGDVDAIVAMLADDAVITMPPMATWYAGRADVGAFLRDVAFARRWDAAAFVEGERDVRLVRASASGQVALASYRRPPGADVFVPMALQVLTLRGATLTEIHGFVNPALFERFGLPEALAPGDENYRPIRR</sequence>
<evidence type="ECO:0000313" key="9">
    <source>
        <dbReference type="EMBL" id="CAA9496294.1"/>
    </source>
</evidence>
<dbReference type="EMBL" id="CADCVV010000075">
    <property type="protein sequence ID" value="CAA9496294.1"/>
    <property type="molecule type" value="Genomic_DNA"/>
</dbReference>
<dbReference type="GO" id="GO:0006352">
    <property type="term" value="P:DNA-templated transcription initiation"/>
    <property type="evidence" value="ECO:0007669"/>
    <property type="project" value="InterPro"/>
</dbReference>
<reference evidence="9" key="1">
    <citation type="submission" date="2020-02" db="EMBL/GenBank/DDBJ databases">
        <authorList>
            <person name="Meier V. D."/>
        </authorList>
    </citation>
    <scope>NUCLEOTIDE SEQUENCE</scope>
    <source>
        <strain evidence="9">AVDCRST_MAG17</strain>
    </source>
</reference>
<evidence type="ECO:0000259" key="8">
    <source>
        <dbReference type="Pfam" id="PF12680"/>
    </source>
</evidence>
<keyword evidence="4" id="KW-0731">Sigma factor</keyword>
<feature type="domain" description="RNA polymerase sigma factor 70 region 4 type 2" evidence="7">
    <location>
        <begin position="138"/>
        <end position="185"/>
    </location>
</feature>
<dbReference type="Gene3D" id="3.10.450.50">
    <property type="match status" value="1"/>
</dbReference>
<dbReference type="InterPro" id="IPR013324">
    <property type="entry name" value="RNA_pol_sigma_r3/r4-like"/>
</dbReference>